<evidence type="ECO:0000313" key="2">
    <source>
        <dbReference type="EMBL" id="QIQ54701.1"/>
    </source>
</evidence>
<dbReference type="EMBL" id="MN327980">
    <property type="protein sequence ID" value="QIQ54701.1"/>
    <property type="molecule type" value="mRNA"/>
</dbReference>
<proteinExistence type="evidence at transcript level"/>
<reference evidence="2" key="1">
    <citation type="submission" date="2019-08" db="EMBL/GenBank/DDBJ databases">
        <title>Towards understanding the formation of egg capsule of the carnivore snail Thais (Reishia) bronni: a transcriptomic approach.</title>
        <authorList>
            <person name="Wong Y.H."/>
            <person name="Okano K."/>
        </authorList>
    </citation>
    <scope>NUCLEOTIDE SEQUENCE</scope>
</reference>
<evidence type="ECO:0000256" key="1">
    <source>
        <dbReference type="SAM" id="SignalP"/>
    </source>
</evidence>
<sequence length="394" mass="44122">MRWSPFPLLSLLFVFLYTQAVLGNLFNSTSFNITTNGTSGPLCTEIGRHCLKNVSCVNQECVCPPGSKGNGLIECIKKSNMLCVVAADPHLVTFADAKVNVDLPCTYRLTRFVTGHRSRYTPYAYCAVEVSATNILSYGRYYVGNVHMSVGVVDSGRHIKDVFEVFTHGVKNNETYKYYADLNHTRVLWGSSVHEQLQGWRLHPTFDTVNNFAVVEVPECEVRIKYRAFCPGLRRQHLLPGISIMAPDDSKFLPSFGDYPNSLCGTGGERRSLFELRADQLGLKSKKLVTIYDILNIAPTQLNHEMAEKCEEAFDVFSTSSNKVDDLNYCGDILTNAKTRLCTMATQEKYRPLTVFMACMRLQQGASSPHCQIIKSVRQQCGNNWQGPDISCTV</sequence>
<organism evidence="2">
    <name type="scientific">Reishia bronni</name>
    <dbReference type="NCBI Taxonomy" id="578817"/>
    <lineage>
        <taxon>Eukaryota</taxon>
        <taxon>Metazoa</taxon>
        <taxon>Spiralia</taxon>
        <taxon>Lophotrochozoa</taxon>
        <taxon>Mollusca</taxon>
        <taxon>Gastropoda</taxon>
        <taxon>Caenogastropoda</taxon>
        <taxon>Neogastropoda</taxon>
        <taxon>Muricoidea</taxon>
        <taxon>Muricidae</taxon>
        <taxon>Reishia</taxon>
    </lineage>
</organism>
<feature type="chain" id="PRO_5026217808" evidence="1">
    <location>
        <begin position="24"/>
        <end position="394"/>
    </location>
</feature>
<dbReference type="AlphaFoldDB" id="A0A6G9KRI8"/>
<name>A0A6G9KRI8_9CAEN</name>
<keyword evidence="1" id="KW-0732">Signal</keyword>
<feature type="signal peptide" evidence="1">
    <location>
        <begin position="1"/>
        <end position="23"/>
    </location>
</feature>
<protein>
    <submittedName>
        <fullName evidence="2">Capsule gland specific secretory protein</fullName>
    </submittedName>
</protein>
<accession>A0A6G9KRI8</accession>